<gene>
    <name evidence="1" type="ORF">NIES30_10830</name>
</gene>
<proteinExistence type="predicted"/>
<accession>A0A1U7J5J9</accession>
<reference evidence="1 2" key="1">
    <citation type="submission" date="2016-11" db="EMBL/GenBank/DDBJ databases">
        <title>Draft Genome Sequences of Nine Cyanobacterial Strains from Diverse Habitats.</title>
        <authorList>
            <person name="Zhu T."/>
            <person name="Hou S."/>
            <person name="Lu X."/>
            <person name="Hess W.R."/>
        </authorList>
    </citation>
    <scope>NUCLEOTIDE SEQUENCE [LARGE SCALE GENOMIC DNA]</scope>
    <source>
        <strain evidence="1 2">NIES-30</strain>
    </source>
</reference>
<comment type="caution">
    <text evidence="1">The sequence shown here is derived from an EMBL/GenBank/DDBJ whole genome shotgun (WGS) entry which is preliminary data.</text>
</comment>
<sequence length="1077" mass="120224">MLSSVFDTCVPRDEIRAGDLSLDLFAAKLRPVVEGKAPQIYQKPAVFLANTFPTDGLKTLITEVFGRLTGRLIGSPVIRLETSFGGGKTHDEIALWHMAKQGRQIDGLNRFVDDISLIPDRPIQVAAVDGRDLDPEAGVYHPDTGITTYTLWGEIAYQIGGIEGYQLLRGADENRISPGTSVIDRLIGQEPTLIILDEIARHLRAAKAKTVGQSTLAEQVVAFLFSLMDQAASCNNLVFVYSLASESDTFAKETAEIQQELIRASARQERVLSPSTDIEVYNIVRQRLFASISAEAAEKAAEEYLQAFRASRVNLPDGCKDATYARAIANSYPFHPELFNLLTKKIASIPEFQRTRGALRLFARLVRYLWQHQDMRMPMIHPHHLPVGLEDEITNDLTSRLQRPLMRLPIGADIYNPNGREAHAQLQDQEWISAGKPPFSTWVGRTIFLHSLTQGISSGIRRTELNLSLLTPGVDISFVDRALERLSGVAWYLDVDPITSVARFKEEPSINKIIAEEKEQVGVTEAKEELRTRRDTIFATKFFQLVTGPEGAHDVDDDPNTIALCIIDFNEAKIGSSTDGPPPLIEQIFNNTGESGKFRTFRNRLLFLLANEQELDRAIDITREFKAVRAILRSQNRMDDLSQSQQDQIKQKEGELDLAVRVALTNAYRHLFYPANDSVKAAKGLMHYPLPAQDASTVKGNRNQQDVVLKALKDCGKVRGEDAAPYAPAYLLQKVWPTGLDHWTTKSLREQFAKDLALNMLLDAEVSKLRDTIRKGLTEGQWDLKVGEQLYIKTDGAGVGTPTTIEFSERAELYRRGLLKPPEPKVVELSAQLLAGGGDERTVQVRWRAKEALKVSLYQDGSLVGDQFLPSDEYQGQIAKTAQFRVVADYGTGEMGEAVETVVLYPPGGSKPPNWKDGDGTYPPVIPPLLQKPTENDFEGSPNKIFNDLADWLRDYQPQAIAALDFSVSDVTDYRKMGTTLPLLARYPVEIQQFVTVQTGQQFVRLEYQGDVRGFQSFFSTLNGMLNLPETQANLTLTVSLKLEDPLPPDGTEMKGLQQALSRNPVERMNLRVRVEY</sequence>
<dbReference type="STRING" id="549789.NIES30_10830"/>
<evidence type="ECO:0000313" key="2">
    <source>
        <dbReference type="Proteomes" id="UP000185557"/>
    </source>
</evidence>
<dbReference type="Pfam" id="PF04465">
    <property type="entry name" value="DUF499"/>
    <property type="match status" value="1"/>
</dbReference>
<keyword evidence="2" id="KW-1185">Reference proteome</keyword>
<dbReference type="OrthoDB" id="9757917at2"/>
<dbReference type="InterPro" id="IPR007555">
    <property type="entry name" value="DUF499"/>
</dbReference>
<dbReference type="AlphaFoldDB" id="A0A1U7J5J9"/>
<organism evidence="1 2">
    <name type="scientific">Phormidium tenue NIES-30</name>
    <dbReference type="NCBI Taxonomy" id="549789"/>
    <lineage>
        <taxon>Bacteria</taxon>
        <taxon>Bacillati</taxon>
        <taxon>Cyanobacteriota</taxon>
        <taxon>Cyanophyceae</taxon>
        <taxon>Oscillatoriophycideae</taxon>
        <taxon>Oscillatoriales</taxon>
        <taxon>Oscillatoriaceae</taxon>
        <taxon>Phormidium</taxon>
    </lineage>
</organism>
<dbReference type="RefSeq" id="WP_073608448.1">
    <property type="nucleotide sequence ID" value="NZ_MRCG01000007.1"/>
</dbReference>
<dbReference type="Proteomes" id="UP000185557">
    <property type="component" value="Unassembled WGS sequence"/>
</dbReference>
<protein>
    <submittedName>
        <fullName evidence="1">AAA family ATPase</fullName>
    </submittedName>
</protein>
<dbReference type="EMBL" id="MRCG01000007">
    <property type="protein sequence ID" value="OKH47995.1"/>
    <property type="molecule type" value="Genomic_DNA"/>
</dbReference>
<evidence type="ECO:0000313" key="1">
    <source>
        <dbReference type="EMBL" id="OKH47995.1"/>
    </source>
</evidence>
<name>A0A1U7J5J9_9CYAN</name>